<dbReference type="EMBL" id="JACHVB010000035">
    <property type="protein sequence ID" value="MBC2595286.1"/>
    <property type="molecule type" value="Genomic_DNA"/>
</dbReference>
<sequence length="228" mass="24364">MHATKITNTTATIAAFLAFSVAASGAIYTTTLSGVTTNNTGGAAPNFNAQFPVGSAWSATLQWDTEASPLFSGATQAQFRLLEFELTLYGETENFTTSALTDKASFGVTNGSITGGDYHSIQFTTEYGTENLTDDTIYEYTLLSLNITLEPVYFNGAASLTTPPSELDLSLYDLENSQTGLKIYTTDMGWSNTPLRGNINPVPEPSTYALMGGVAMLGLAALRRRKAK</sequence>
<proteinExistence type="predicted"/>
<accession>A0A842HI73</accession>
<keyword evidence="4" id="KW-1185">Reference proteome</keyword>
<dbReference type="InterPro" id="IPR013424">
    <property type="entry name" value="Ice-binding_C"/>
</dbReference>
<evidence type="ECO:0000313" key="3">
    <source>
        <dbReference type="EMBL" id="MBC2595286.1"/>
    </source>
</evidence>
<gene>
    <name evidence="3" type="ORF">H5P28_13540</name>
</gene>
<comment type="caution">
    <text evidence="3">The sequence shown here is derived from an EMBL/GenBank/DDBJ whole genome shotgun (WGS) entry which is preliminary data.</text>
</comment>
<organism evidence="3 4">
    <name type="scientific">Ruficoccus amylovorans</name>
    <dbReference type="NCBI Taxonomy" id="1804625"/>
    <lineage>
        <taxon>Bacteria</taxon>
        <taxon>Pseudomonadati</taxon>
        <taxon>Verrucomicrobiota</taxon>
        <taxon>Opitutia</taxon>
        <taxon>Puniceicoccales</taxon>
        <taxon>Cerasicoccaceae</taxon>
        <taxon>Ruficoccus</taxon>
    </lineage>
</organism>
<feature type="chain" id="PRO_5032554399" evidence="1">
    <location>
        <begin position="26"/>
        <end position="228"/>
    </location>
</feature>
<keyword evidence="1" id="KW-0732">Signal</keyword>
<evidence type="ECO:0000313" key="4">
    <source>
        <dbReference type="Proteomes" id="UP000546464"/>
    </source>
</evidence>
<feature type="domain" description="Ice-binding protein C-terminal" evidence="2">
    <location>
        <begin position="201"/>
        <end position="225"/>
    </location>
</feature>
<dbReference type="NCBIfam" id="TIGR02595">
    <property type="entry name" value="PEP_CTERM"/>
    <property type="match status" value="1"/>
</dbReference>
<dbReference type="RefSeq" id="WP_185676241.1">
    <property type="nucleotide sequence ID" value="NZ_JACHVB010000035.1"/>
</dbReference>
<evidence type="ECO:0000259" key="2">
    <source>
        <dbReference type="Pfam" id="PF07589"/>
    </source>
</evidence>
<evidence type="ECO:0000256" key="1">
    <source>
        <dbReference type="SAM" id="SignalP"/>
    </source>
</evidence>
<name>A0A842HI73_9BACT</name>
<dbReference type="Pfam" id="PF07589">
    <property type="entry name" value="PEP-CTERM"/>
    <property type="match status" value="1"/>
</dbReference>
<dbReference type="Proteomes" id="UP000546464">
    <property type="component" value="Unassembled WGS sequence"/>
</dbReference>
<protein>
    <submittedName>
        <fullName evidence="3">PEP-CTERM sorting domain-containing protein</fullName>
    </submittedName>
</protein>
<reference evidence="3 4" key="1">
    <citation type="submission" date="2020-07" db="EMBL/GenBank/DDBJ databases">
        <authorList>
            <person name="Feng X."/>
        </authorList>
    </citation>
    <scope>NUCLEOTIDE SEQUENCE [LARGE SCALE GENOMIC DNA]</scope>
    <source>
        <strain evidence="3 4">JCM31066</strain>
    </source>
</reference>
<dbReference type="AlphaFoldDB" id="A0A842HI73"/>
<feature type="signal peptide" evidence="1">
    <location>
        <begin position="1"/>
        <end position="25"/>
    </location>
</feature>